<keyword evidence="2 5" id="KW-0812">Transmembrane</keyword>
<keyword evidence="3 5" id="KW-1133">Transmembrane helix</keyword>
<reference evidence="6 7" key="1">
    <citation type="submission" date="2018-12" db="EMBL/GenBank/DDBJ databases">
        <authorList>
            <person name="Li F."/>
        </authorList>
    </citation>
    <scope>NUCLEOTIDE SEQUENCE [LARGE SCALE GENOMIC DNA]</scope>
    <source>
        <strain evidence="6 7">8H24J-4-2</strain>
    </source>
</reference>
<proteinExistence type="predicted"/>
<comment type="subcellular location">
    <subcellularLocation>
        <location evidence="1">Membrane</location>
        <topology evidence="1">Single-pass membrane protein</topology>
    </subcellularLocation>
</comment>
<dbReference type="Pfam" id="PF04228">
    <property type="entry name" value="Zn_peptidase"/>
    <property type="match status" value="1"/>
</dbReference>
<dbReference type="PANTHER" id="PTHR30168:SF0">
    <property type="entry name" value="INNER MEMBRANE PROTEIN"/>
    <property type="match status" value="1"/>
</dbReference>
<evidence type="ECO:0000313" key="6">
    <source>
        <dbReference type="EMBL" id="RWZ59549.1"/>
    </source>
</evidence>
<name>A0A444Q6K8_9MICO</name>
<gene>
    <name evidence="6" type="ORF">ELQ92_12000</name>
</gene>
<dbReference type="RefSeq" id="WP_128499295.1">
    <property type="nucleotide sequence ID" value="NZ_RZNC01000004.1"/>
</dbReference>
<accession>A0A444Q6K8</accession>
<evidence type="ECO:0000256" key="5">
    <source>
        <dbReference type="SAM" id="Phobius"/>
    </source>
</evidence>
<evidence type="ECO:0000256" key="2">
    <source>
        <dbReference type="ARBA" id="ARBA00022692"/>
    </source>
</evidence>
<dbReference type="InterPro" id="IPR007343">
    <property type="entry name" value="Uncharacterised_pept_Zn_put"/>
</dbReference>
<keyword evidence="4 5" id="KW-0472">Membrane</keyword>
<dbReference type="PANTHER" id="PTHR30168">
    <property type="entry name" value="PUTATIVE MEMBRANE PROTEIN YPFJ"/>
    <property type="match status" value="1"/>
</dbReference>
<dbReference type="AlphaFoldDB" id="A0A444Q6K8"/>
<dbReference type="OrthoDB" id="9774900at2"/>
<evidence type="ECO:0000256" key="1">
    <source>
        <dbReference type="ARBA" id="ARBA00004167"/>
    </source>
</evidence>
<dbReference type="SUPFAM" id="SSF55486">
    <property type="entry name" value="Metalloproteases ('zincins'), catalytic domain"/>
    <property type="match status" value="1"/>
</dbReference>
<sequence length="292" mass="30390">MTFNEGADIRGGKVSRRRGRTTGIAAGGAGILVLAVVLLGPLFGVNIDPSTLLGGGGGVGGGTAASDSPLEECVTGEDANEDLDCRMQAAATSLDAYWSTEVDGYPQPALVLFQQAVDTGCGQATSAVGPFYCPPDQSVYIDTGFFDELRTRFGSAGGSLAQLYVVAHEWGHHIQNITGRMDGLDLSRSGPESNGVRLELQADCYAGAWVRAAQETTDADGDVFLEPVSREQIADALSAAEAVGDDHIQQSAGGGVNPETWTHGASEQRQAWFLEGMENGTAACDTFAAARL</sequence>
<feature type="transmembrane region" description="Helical" evidence="5">
    <location>
        <begin position="21"/>
        <end position="43"/>
    </location>
</feature>
<evidence type="ECO:0000256" key="3">
    <source>
        <dbReference type="ARBA" id="ARBA00022989"/>
    </source>
</evidence>
<keyword evidence="7" id="KW-1185">Reference proteome</keyword>
<evidence type="ECO:0000256" key="4">
    <source>
        <dbReference type="ARBA" id="ARBA00023136"/>
    </source>
</evidence>
<dbReference type="GO" id="GO:0016020">
    <property type="term" value="C:membrane"/>
    <property type="evidence" value="ECO:0007669"/>
    <property type="project" value="UniProtKB-SubCell"/>
</dbReference>
<dbReference type="Proteomes" id="UP000288603">
    <property type="component" value="Unassembled WGS sequence"/>
</dbReference>
<comment type="caution">
    <text evidence="6">The sequence shown here is derived from an EMBL/GenBank/DDBJ whole genome shotgun (WGS) entry which is preliminary data.</text>
</comment>
<dbReference type="EMBL" id="RZNC01000004">
    <property type="protein sequence ID" value="RWZ59549.1"/>
    <property type="molecule type" value="Genomic_DNA"/>
</dbReference>
<protein>
    <submittedName>
        <fullName evidence="6">Neutral zinc metallopeptidase</fullName>
    </submittedName>
</protein>
<evidence type="ECO:0000313" key="7">
    <source>
        <dbReference type="Proteomes" id="UP000288603"/>
    </source>
</evidence>
<organism evidence="6 7">
    <name type="scientific">Labedella populi</name>
    <dbReference type="NCBI Taxonomy" id="2498850"/>
    <lineage>
        <taxon>Bacteria</taxon>
        <taxon>Bacillati</taxon>
        <taxon>Actinomycetota</taxon>
        <taxon>Actinomycetes</taxon>
        <taxon>Micrococcales</taxon>
        <taxon>Microbacteriaceae</taxon>
        <taxon>Labedella</taxon>
    </lineage>
</organism>